<gene>
    <name evidence="4" type="ORF">AMTR_s00002p00268520</name>
</gene>
<dbReference type="Gene3D" id="1.25.40.10">
    <property type="entry name" value="Tetratricopeptide repeat domain"/>
    <property type="match status" value="6"/>
</dbReference>
<dbReference type="GO" id="GO:0006355">
    <property type="term" value="P:regulation of DNA-templated transcription"/>
    <property type="evidence" value="ECO:0007669"/>
    <property type="project" value="EnsemblPlants"/>
</dbReference>
<dbReference type="AlphaFoldDB" id="W1P1L0"/>
<dbReference type="HOGENOM" id="CLU_011648_1_0_1"/>
<organism evidence="4 5">
    <name type="scientific">Amborella trichopoda</name>
    <dbReference type="NCBI Taxonomy" id="13333"/>
    <lineage>
        <taxon>Eukaryota</taxon>
        <taxon>Viridiplantae</taxon>
        <taxon>Streptophyta</taxon>
        <taxon>Embryophyta</taxon>
        <taxon>Tracheophyta</taxon>
        <taxon>Spermatophyta</taxon>
        <taxon>Magnoliopsida</taxon>
        <taxon>Amborellales</taxon>
        <taxon>Amborellaceae</taxon>
        <taxon>Amborella</taxon>
    </lineage>
</organism>
<feature type="repeat" description="PPR" evidence="3">
    <location>
        <begin position="589"/>
        <end position="623"/>
    </location>
</feature>
<protein>
    <recommendedName>
        <fullName evidence="6">Pentacotripeptide-repeat region of PRORP domain-containing protein</fullName>
    </recommendedName>
</protein>
<evidence type="ECO:0000256" key="2">
    <source>
        <dbReference type="ARBA" id="ARBA00022737"/>
    </source>
</evidence>
<dbReference type="KEGG" id="atr:18429543"/>
<feature type="repeat" description="PPR" evidence="3">
    <location>
        <begin position="194"/>
        <end position="228"/>
    </location>
</feature>
<dbReference type="Pfam" id="PF01535">
    <property type="entry name" value="PPR"/>
    <property type="match status" value="3"/>
</dbReference>
<feature type="repeat" description="PPR" evidence="3">
    <location>
        <begin position="554"/>
        <end position="588"/>
    </location>
</feature>
<evidence type="ECO:0000256" key="3">
    <source>
        <dbReference type="PROSITE-ProRule" id="PRU00708"/>
    </source>
</evidence>
<dbReference type="Pfam" id="PF13812">
    <property type="entry name" value="PPR_3"/>
    <property type="match status" value="1"/>
</dbReference>
<dbReference type="GO" id="GO:0003729">
    <property type="term" value="F:mRNA binding"/>
    <property type="evidence" value="ECO:0000318"/>
    <property type="project" value="GO_Central"/>
</dbReference>
<dbReference type="OrthoDB" id="185373at2759"/>
<dbReference type="STRING" id="13333.W1P1L0"/>
<evidence type="ECO:0000313" key="5">
    <source>
        <dbReference type="Proteomes" id="UP000017836"/>
    </source>
</evidence>
<proteinExistence type="inferred from homology"/>
<comment type="similarity">
    <text evidence="1">Belongs to the PPR family. P subfamily.</text>
</comment>
<dbReference type="PANTHER" id="PTHR47938:SF35">
    <property type="entry name" value="PENTATRICOPEPTIDE REPEAT-CONTAINING PROTEIN 4, MITOCHONDRIAL-RELATED"/>
    <property type="match status" value="1"/>
</dbReference>
<feature type="repeat" description="PPR" evidence="3">
    <location>
        <begin position="519"/>
        <end position="553"/>
    </location>
</feature>
<reference evidence="5" key="1">
    <citation type="journal article" date="2013" name="Science">
        <title>The Amborella genome and the evolution of flowering plants.</title>
        <authorList>
            <consortium name="Amborella Genome Project"/>
        </authorList>
    </citation>
    <scope>NUCLEOTIDE SEQUENCE [LARGE SCALE GENOMIC DNA]</scope>
</reference>
<sequence length="865" mass="98028">MQNFSNNTANILNFDSKHSAVSGIKVPQVNGVEYNKYSKENMEKSSIKTMNSELTKPVRISKSQKCKSTVSLERSGKSNMVSSENGRIKSSNRGKSYGGCIPSILQALETVQNLDDALNPWEDSLSRKERSIILKEQTNWARALEIFQWFKKKGCYELNVIHYNIMLRILGKSRRWGELRMLWDEMGCAKIVPTNATYGTLINAYSKAGLKEEALLWLEEMKKQGLQPDEVTLGTVVQTFKKAGEFARADKFFKRWSSGEVFMENTESNSESQVGSCEVLEINGDLKDNTVIEREKQENRRRSSVFQKCSSSYTYNTLIDTYGKAGQLQEASNTFNQMLREGIIPTTVTFNTMIHICGNYGHLEESDALLLKMEELRCSPDTRTYNILISLHARNDNINAAARYFLKMKAAGLKPDLVSYRTLVYAFSIRQMVGEVESLLSEIDKEGLHIDEYTQSAVTRMYVDIGMIEKALSWFEKSHRSGELSSECYSANIDAFGEHGYWKEAEKVFECSIRRPKLSVLEFNVMIKAYGNGKMYDKACDLIDLMEDRGVFPDKCTYNSLVQILSCAELPDKAIYFVRKMQKAGFVNDCVPYCAVISSFARVGKTENAEDMYKEMVGFGVQPDVIVFGTLVNAFAELGCVKEATYYFDSMKSAGFSGNYVIYNSLIKLYTKVRYLHEAQEIFKLQKLSDEGPDTYSSNCMIDLYSEQLMVSQAEEIYQSLKLKGEANEFSYAMMLCLYKKIGRFGDAVCIAREMHGLGLLTDRLSYNNVIGLYASDGSLREAVETFNHMIKSGIEPDYFTFKSLGMVLIKGGASKEAVNNLNSAWRKNPQESIHSWMATLCYLVGMYDEALKSQEKQKCLFVSV</sequence>
<name>W1P1L0_AMBTC</name>
<feature type="repeat" description="PPR" evidence="3">
    <location>
        <begin position="381"/>
        <end position="415"/>
    </location>
</feature>
<dbReference type="Proteomes" id="UP000017836">
    <property type="component" value="Unassembled WGS sequence"/>
</dbReference>
<evidence type="ECO:0000256" key="1">
    <source>
        <dbReference type="ARBA" id="ARBA00007626"/>
    </source>
</evidence>
<feature type="repeat" description="PPR" evidence="3">
    <location>
        <begin position="763"/>
        <end position="797"/>
    </location>
</feature>
<dbReference type="Pfam" id="PF13041">
    <property type="entry name" value="PPR_2"/>
    <property type="match status" value="5"/>
</dbReference>
<feature type="repeat" description="PPR" evidence="3">
    <location>
        <begin position="159"/>
        <end position="193"/>
    </location>
</feature>
<dbReference type="InterPro" id="IPR011990">
    <property type="entry name" value="TPR-like_helical_dom_sf"/>
</dbReference>
<dbReference type="GO" id="GO:0010343">
    <property type="term" value="P:singlet oxygen-mediated programmed cell death"/>
    <property type="evidence" value="ECO:0007669"/>
    <property type="project" value="EnsemblPlants"/>
</dbReference>
<dbReference type="PANTHER" id="PTHR47938">
    <property type="entry name" value="RESPIRATORY COMPLEX I CHAPERONE (CIA84), PUTATIVE (AFU_ORTHOLOGUE AFUA_2G06020)-RELATED"/>
    <property type="match status" value="1"/>
</dbReference>
<feature type="repeat" description="PPR" evidence="3">
    <location>
        <begin position="624"/>
        <end position="658"/>
    </location>
</feature>
<dbReference type="GO" id="GO:0009507">
    <property type="term" value="C:chloroplast"/>
    <property type="evidence" value="ECO:0007669"/>
    <property type="project" value="EnsemblPlants"/>
</dbReference>
<evidence type="ECO:0008006" key="6">
    <source>
        <dbReference type="Google" id="ProtNLM"/>
    </source>
</evidence>
<feature type="repeat" description="PPR" evidence="3">
    <location>
        <begin position="311"/>
        <end position="345"/>
    </location>
</feature>
<keyword evidence="2" id="KW-0677">Repeat</keyword>
<dbReference type="InterPro" id="IPR002885">
    <property type="entry name" value="PPR_rpt"/>
</dbReference>
<dbReference type="NCBIfam" id="TIGR00756">
    <property type="entry name" value="PPR"/>
    <property type="match status" value="10"/>
</dbReference>
<dbReference type="eggNOG" id="KOG4197">
    <property type="taxonomic scope" value="Eukaryota"/>
</dbReference>
<dbReference type="OMA" id="CVCNVMI"/>
<evidence type="ECO:0000313" key="4">
    <source>
        <dbReference type="EMBL" id="ERN01461.1"/>
    </source>
</evidence>
<dbReference type="SUPFAM" id="SSF48452">
    <property type="entry name" value="TPR-like"/>
    <property type="match status" value="1"/>
</dbReference>
<dbReference type="GO" id="GO:1904821">
    <property type="term" value="P:chloroplast disassembly"/>
    <property type="evidence" value="ECO:0007669"/>
    <property type="project" value="EnsemblPlants"/>
</dbReference>
<feature type="repeat" description="PPR" evidence="3">
    <location>
        <begin position="346"/>
        <end position="380"/>
    </location>
</feature>
<dbReference type="PROSITE" id="PS51375">
    <property type="entry name" value="PPR"/>
    <property type="match status" value="10"/>
</dbReference>
<accession>W1P1L0</accession>
<dbReference type="Gramene" id="ERN01461">
    <property type="protein sequence ID" value="ERN01461"/>
    <property type="gene ID" value="AMTR_s00002p00268520"/>
</dbReference>
<keyword evidence="5" id="KW-1185">Reference proteome</keyword>
<dbReference type="EMBL" id="KI394767">
    <property type="protein sequence ID" value="ERN01461.1"/>
    <property type="molecule type" value="Genomic_DNA"/>
</dbReference>